<accession>A0ABR3IYW8</accession>
<feature type="transmembrane region" description="Helical" evidence="1">
    <location>
        <begin position="149"/>
        <end position="168"/>
    </location>
</feature>
<protein>
    <recommendedName>
        <fullName evidence="2">DUF2470 domain-containing protein</fullName>
    </recommendedName>
</protein>
<dbReference type="InterPro" id="IPR037119">
    <property type="entry name" value="Haem_oxidase_HugZ-like_sf"/>
</dbReference>
<feature type="transmembrane region" description="Helical" evidence="1">
    <location>
        <begin position="110"/>
        <end position="129"/>
    </location>
</feature>
<feature type="transmembrane region" description="Helical" evidence="1">
    <location>
        <begin position="180"/>
        <end position="198"/>
    </location>
</feature>
<name>A0ABR3IYW8_9AGAR</name>
<evidence type="ECO:0000313" key="4">
    <source>
        <dbReference type="Proteomes" id="UP001556367"/>
    </source>
</evidence>
<keyword evidence="1" id="KW-0472">Membrane</keyword>
<dbReference type="PANTHER" id="PTHR37783">
    <property type="entry name" value="MEMBRANE PROTEIN, PUTATIVE (AFU_ORTHOLOGUE AFUA_1G04315)-RELATED"/>
    <property type="match status" value="1"/>
</dbReference>
<dbReference type="EMBL" id="JASNQZ010000014">
    <property type="protein sequence ID" value="KAL0948280.1"/>
    <property type="molecule type" value="Genomic_DNA"/>
</dbReference>
<dbReference type="Pfam" id="PF14934">
    <property type="entry name" value="TMEM254"/>
    <property type="match status" value="1"/>
</dbReference>
<dbReference type="InterPro" id="IPR019595">
    <property type="entry name" value="DUF2470"/>
</dbReference>
<keyword evidence="4" id="KW-1185">Reference proteome</keyword>
<evidence type="ECO:0000256" key="1">
    <source>
        <dbReference type="SAM" id="Phobius"/>
    </source>
</evidence>
<dbReference type="InterPro" id="IPR028110">
    <property type="entry name" value="TMEM254"/>
</dbReference>
<reference evidence="4" key="1">
    <citation type="submission" date="2024-06" db="EMBL/GenBank/DDBJ databases">
        <title>Multi-omics analyses provide insights into the biosynthesis of the anticancer antibiotic pleurotin in Hohenbuehelia grisea.</title>
        <authorList>
            <person name="Weaver J.A."/>
            <person name="Alberti F."/>
        </authorList>
    </citation>
    <scope>NUCLEOTIDE SEQUENCE [LARGE SCALE GENOMIC DNA]</scope>
    <source>
        <strain evidence="4">T-177</strain>
    </source>
</reference>
<comment type="caution">
    <text evidence="3">The sequence shown here is derived from an EMBL/GenBank/DDBJ whole genome shotgun (WGS) entry which is preliminary data.</text>
</comment>
<proteinExistence type="predicted"/>
<evidence type="ECO:0000313" key="3">
    <source>
        <dbReference type="EMBL" id="KAL0948280.1"/>
    </source>
</evidence>
<keyword evidence="1" id="KW-1133">Transmembrane helix</keyword>
<dbReference type="Proteomes" id="UP001556367">
    <property type="component" value="Unassembled WGS sequence"/>
</dbReference>
<organism evidence="3 4">
    <name type="scientific">Hohenbuehelia grisea</name>
    <dbReference type="NCBI Taxonomy" id="104357"/>
    <lineage>
        <taxon>Eukaryota</taxon>
        <taxon>Fungi</taxon>
        <taxon>Dikarya</taxon>
        <taxon>Basidiomycota</taxon>
        <taxon>Agaricomycotina</taxon>
        <taxon>Agaricomycetes</taxon>
        <taxon>Agaricomycetidae</taxon>
        <taxon>Agaricales</taxon>
        <taxon>Pleurotineae</taxon>
        <taxon>Pleurotaceae</taxon>
        <taxon>Hohenbuehelia</taxon>
    </lineage>
</organism>
<gene>
    <name evidence="3" type="ORF">HGRIS_010873</name>
</gene>
<dbReference type="PANTHER" id="PTHR37783:SF1">
    <property type="entry name" value="MEMBRANE PROTEIN, PUTATIVE (AFU_ORTHOLOGUE AFUA_1G04315)-RELATED"/>
    <property type="match status" value="1"/>
</dbReference>
<dbReference type="Gene3D" id="3.20.180.10">
    <property type="entry name" value="PNP-oxidase-like"/>
    <property type="match status" value="1"/>
</dbReference>
<keyword evidence="1" id="KW-0812">Transmembrane</keyword>
<sequence>MSDPVAEKSGFLRLYMSGHPDTLVAYSKWYGKVTESITSAELTSIDSRSMTLTCSMKGKTVRVINVRFDPPLASYQDVKPRLLEMKAIAQEGLGMLKTPELKSFYFPRPILKTLAPFVIIPYLTFFPRYSSSPIFEPGRLLFSFVGGDLPMMVLFNFANVTHIAECFYTFHLCRKYRTGFFLGSAYVFLTLLFGFPVWKEMQRQVQMMRIESVMKVE</sequence>
<feature type="domain" description="DUF2470" evidence="2">
    <location>
        <begin position="18"/>
        <end position="85"/>
    </location>
</feature>
<dbReference type="Pfam" id="PF10615">
    <property type="entry name" value="DUF2470"/>
    <property type="match status" value="1"/>
</dbReference>
<evidence type="ECO:0000259" key="2">
    <source>
        <dbReference type="Pfam" id="PF10615"/>
    </source>
</evidence>